<evidence type="ECO:0000256" key="4">
    <source>
        <dbReference type="ARBA" id="ARBA00022679"/>
    </source>
</evidence>
<dbReference type="Gene3D" id="1.10.287.130">
    <property type="match status" value="1"/>
</dbReference>
<keyword evidence="9" id="KW-1133">Transmembrane helix</keyword>
<keyword evidence="4" id="KW-0808">Transferase</keyword>
<dbReference type="Proteomes" id="UP000323393">
    <property type="component" value="Unassembled WGS sequence"/>
</dbReference>
<accession>A0AA94WSR9</accession>
<keyword evidence="9" id="KW-0472">Membrane</keyword>
<evidence type="ECO:0000256" key="8">
    <source>
        <dbReference type="ARBA" id="ARBA00023012"/>
    </source>
</evidence>
<evidence type="ECO:0000256" key="1">
    <source>
        <dbReference type="ARBA" id="ARBA00000085"/>
    </source>
</evidence>
<dbReference type="SMART" id="SM00388">
    <property type="entry name" value="HisKA"/>
    <property type="match status" value="1"/>
</dbReference>
<feature type="transmembrane region" description="Helical" evidence="9">
    <location>
        <begin position="133"/>
        <end position="154"/>
    </location>
</feature>
<feature type="transmembrane region" description="Helical" evidence="9">
    <location>
        <begin position="102"/>
        <end position="121"/>
    </location>
</feature>
<reference evidence="11 12" key="1">
    <citation type="submission" date="2019-08" db="EMBL/GenBank/DDBJ databases">
        <title>Bacillus genomes from the desert of Cuatro Cienegas, Coahuila.</title>
        <authorList>
            <person name="Olmedo-Alvarez G."/>
        </authorList>
    </citation>
    <scope>NUCLEOTIDE SEQUENCE [LARGE SCALE GENOMIC DNA]</scope>
    <source>
        <strain evidence="11 12">CH88_3T</strain>
    </source>
</reference>
<evidence type="ECO:0000256" key="9">
    <source>
        <dbReference type="SAM" id="Phobius"/>
    </source>
</evidence>
<dbReference type="Gene3D" id="3.30.565.10">
    <property type="entry name" value="Histidine kinase-like ATPase, C-terminal domain"/>
    <property type="match status" value="1"/>
</dbReference>
<sequence>MFENVGHVLYHVLIILFPILFYYQFLNKGALVLTKKVNYRFLFIMLVMVICTMSFPIEVTEGFNYDQKLIPVILSFLYGGLVTGAIVVVSMLYYLYMIGDSNIIAMVINYFILATLLILFRNRYSSLSLKKKISIISFLFLLITSTRAIRLFYLNEEKEIFLNVLVSIITWISLVTAIMIIENLNMQMQLQHELQRSEKLKVVSELAASVAHEVRNPMTSTRGFLQLMSQDDNLNGSQKRYIDISIEELDRAQSIIQDYLSLAKPNKQGMDKINVSKELEHVIQLMSTYTALNNTNIRQEIEGELYIKANKDEMKQVLINLIKNGIEAIDKDGTVTVKAFSFKGMVLIVVMDDGVGMTPQQVERLGTPFYSTKDKGTGIGLTISFQIIELLQGKIEVTSEVGKGSIFTIKLPMETSENS</sequence>
<evidence type="ECO:0000313" key="11">
    <source>
        <dbReference type="EMBL" id="TYS60797.1"/>
    </source>
</evidence>
<keyword evidence="8" id="KW-0902">Two-component regulatory system</keyword>
<evidence type="ECO:0000256" key="3">
    <source>
        <dbReference type="ARBA" id="ARBA00022553"/>
    </source>
</evidence>
<dbReference type="Pfam" id="PF02518">
    <property type="entry name" value="HATPase_c"/>
    <property type="match status" value="1"/>
</dbReference>
<evidence type="ECO:0000256" key="2">
    <source>
        <dbReference type="ARBA" id="ARBA00012438"/>
    </source>
</evidence>
<evidence type="ECO:0000313" key="12">
    <source>
        <dbReference type="Proteomes" id="UP000323393"/>
    </source>
</evidence>
<dbReference type="SMART" id="SM00387">
    <property type="entry name" value="HATPase_c"/>
    <property type="match status" value="1"/>
</dbReference>
<dbReference type="GO" id="GO:0000155">
    <property type="term" value="F:phosphorelay sensor kinase activity"/>
    <property type="evidence" value="ECO:0007669"/>
    <property type="project" value="InterPro"/>
</dbReference>
<dbReference type="InterPro" id="IPR036097">
    <property type="entry name" value="HisK_dim/P_sf"/>
</dbReference>
<keyword evidence="9" id="KW-0812">Transmembrane</keyword>
<feature type="transmembrane region" description="Helical" evidence="9">
    <location>
        <begin position="37"/>
        <end position="57"/>
    </location>
</feature>
<dbReference type="EMBL" id="VTEU01000001">
    <property type="protein sequence ID" value="TYS60797.1"/>
    <property type="molecule type" value="Genomic_DNA"/>
</dbReference>
<comment type="caution">
    <text evidence="11">The sequence shown here is derived from an EMBL/GenBank/DDBJ whole genome shotgun (WGS) entry which is preliminary data.</text>
</comment>
<dbReference type="CDD" id="cd00075">
    <property type="entry name" value="HATPase"/>
    <property type="match status" value="1"/>
</dbReference>
<protein>
    <recommendedName>
        <fullName evidence="2">histidine kinase</fullName>
        <ecNumber evidence="2">2.7.13.3</ecNumber>
    </recommendedName>
</protein>
<proteinExistence type="predicted"/>
<dbReference type="PANTHER" id="PTHR43065">
    <property type="entry name" value="SENSOR HISTIDINE KINASE"/>
    <property type="match status" value="1"/>
</dbReference>
<feature type="transmembrane region" description="Helical" evidence="9">
    <location>
        <begin position="7"/>
        <end position="25"/>
    </location>
</feature>
<dbReference type="EC" id="2.7.13.3" evidence="2"/>
<dbReference type="InterPro" id="IPR005467">
    <property type="entry name" value="His_kinase_dom"/>
</dbReference>
<dbReference type="InterPro" id="IPR003594">
    <property type="entry name" value="HATPase_dom"/>
</dbReference>
<evidence type="ECO:0000256" key="5">
    <source>
        <dbReference type="ARBA" id="ARBA00022741"/>
    </source>
</evidence>
<feature type="transmembrane region" description="Helical" evidence="9">
    <location>
        <begin position="69"/>
        <end position="96"/>
    </location>
</feature>
<dbReference type="SUPFAM" id="SSF47384">
    <property type="entry name" value="Homodimeric domain of signal transducing histidine kinase"/>
    <property type="match status" value="1"/>
</dbReference>
<dbReference type="PANTHER" id="PTHR43065:SF46">
    <property type="entry name" value="C4-DICARBOXYLATE TRANSPORT SENSOR PROTEIN DCTB"/>
    <property type="match status" value="1"/>
</dbReference>
<evidence type="ECO:0000256" key="6">
    <source>
        <dbReference type="ARBA" id="ARBA00022777"/>
    </source>
</evidence>
<dbReference type="AlphaFoldDB" id="A0AA94WSR9"/>
<dbReference type="InterPro" id="IPR004358">
    <property type="entry name" value="Sig_transdc_His_kin-like_C"/>
</dbReference>
<feature type="domain" description="Histidine kinase" evidence="10">
    <location>
        <begin position="209"/>
        <end position="415"/>
    </location>
</feature>
<dbReference type="Pfam" id="PF00512">
    <property type="entry name" value="HisKA"/>
    <property type="match status" value="1"/>
</dbReference>
<comment type="catalytic activity">
    <reaction evidence="1">
        <text>ATP + protein L-histidine = ADP + protein N-phospho-L-histidine.</text>
        <dbReference type="EC" id="2.7.13.3"/>
    </reaction>
</comment>
<dbReference type="GO" id="GO:0005524">
    <property type="term" value="F:ATP binding"/>
    <property type="evidence" value="ECO:0007669"/>
    <property type="project" value="UniProtKB-KW"/>
</dbReference>
<keyword evidence="3" id="KW-0597">Phosphoprotein</keyword>
<keyword evidence="5" id="KW-0547">Nucleotide-binding</keyword>
<feature type="transmembrane region" description="Helical" evidence="9">
    <location>
        <begin position="160"/>
        <end position="181"/>
    </location>
</feature>
<organism evidence="11 12">
    <name type="scientific">Sutcliffiella horikoshii</name>
    <dbReference type="NCBI Taxonomy" id="79883"/>
    <lineage>
        <taxon>Bacteria</taxon>
        <taxon>Bacillati</taxon>
        <taxon>Bacillota</taxon>
        <taxon>Bacilli</taxon>
        <taxon>Bacillales</taxon>
        <taxon>Bacillaceae</taxon>
        <taxon>Sutcliffiella</taxon>
    </lineage>
</organism>
<dbReference type="RefSeq" id="WP_148964589.1">
    <property type="nucleotide sequence ID" value="NZ_VTEU01000001.1"/>
</dbReference>
<keyword evidence="6 11" id="KW-0418">Kinase</keyword>
<dbReference type="InterPro" id="IPR003661">
    <property type="entry name" value="HisK_dim/P_dom"/>
</dbReference>
<name>A0AA94WSR9_9BACI</name>
<evidence type="ECO:0000259" key="10">
    <source>
        <dbReference type="PROSITE" id="PS50109"/>
    </source>
</evidence>
<dbReference type="SUPFAM" id="SSF55874">
    <property type="entry name" value="ATPase domain of HSP90 chaperone/DNA topoisomerase II/histidine kinase"/>
    <property type="match status" value="1"/>
</dbReference>
<dbReference type="PROSITE" id="PS50109">
    <property type="entry name" value="HIS_KIN"/>
    <property type="match status" value="1"/>
</dbReference>
<gene>
    <name evidence="11" type="ORF">FZC74_00505</name>
</gene>
<dbReference type="InterPro" id="IPR036890">
    <property type="entry name" value="HATPase_C_sf"/>
</dbReference>
<dbReference type="PRINTS" id="PR00344">
    <property type="entry name" value="BCTRLSENSOR"/>
</dbReference>
<dbReference type="CDD" id="cd00082">
    <property type="entry name" value="HisKA"/>
    <property type="match status" value="1"/>
</dbReference>
<keyword evidence="7" id="KW-0067">ATP-binding</keyword>
<evidence type="ECO:0000256" key="7">
    <source>
        <dbReference type="ARBA" id="ARBA00022840"/>
    </source>
</evidence>